<dbReference type="KEGG" id="caci:CLOAM0377"/>
<keyword evidence="2" id="KW-1185">Reference proteome</keyword>
<dbReference type="HOGENOM" id="CLU_3307041_0_0_0"/>
<dbReference type="EMBL" id="CU466930">
    <property type="protein sequence ID" value="CAO80282.1"/>
    <property type="molecule type" value="Genomic_DNA"/>
</dbReference>
<proteinExistence type="predicted"/>
<name>B0VG64_CLOAI</name>
<dbReference type="AlphaFoldDB" id="B0VG64"/>
<evidence type="ECO:0000313" key="1">
    <source>
        <dbReference type="EMBL" id="CAO80282.1"/>
    </source>
</evidence>
<reference evidence="1 2" key="1">
    <citation type="journal article" date="2008" name="J. Bacteriol.">
        <title>'Candidatus Cloacamonas acidaminovorans': genome sequence reconstruction provides a first glimpse of a new bacterial division.</title>
        <authorList>
            <person name="Pelletier E."/>
            <person name="Kreimeyer A."/>
            <person name="Bocs S."/>
            <person name="Rouy Z."/>
            <person name="Gyapay G."/>
            <person name="Chouari R."/>
            <person name="Riviere D."/>
            <person name="Ganesan A."/>
            <person name="Daegelen P."/>
            <person name="Sghir A."/>
            <person name="Cohen G.N."/>
            <person name="Medigue C."/>
            <person name="Weissenbach J."/>
            <person name="Le Paslier D."/>
        </authorList>
    </citation>
    <scope>NUCLEOTIDE SEQUENCE [LARGE SCALE GENOMIC DNA]</scope>
    <source>
        <strain evidence="2">Evry</strain>
    </source>
</reference>
<gene>
    <name evidence="1" type="ordered locus">CLOAM0377</name>
</gene>
<protein>
    <submittedName>
        <fullName evidence="1">Uncharacterized protein</fullName>
    </submittedName>
</protein>
<organism evidence="1 2">
    <name type="scientific">Cloacimonas acidaminovorans (strain Evry)</name>
    <dbReference type="NCBI Taxonomy" id="459349"/>
    <lineage>
        <taxon>Bacteria</taxon>
        <taxon>Pseudomonadati</taxon>
        <taxon>Candidatus Cloacimonadota</taxon>
        <taxon>Candidatus Cloacimonadia</taxon>
        <taxon>Candidatus Cloacimonadales</taxon>
        <taxon>Candidatus Cloacimonadaceae</taxon>
        <taxon>Candidatus Cloacimonas</taxon>
    </lineage>
</organism>
<evidence type="ECO:0000313" key="2">
    <source>
        <dbReference type="Proteomes" id="UP000002019"/>
    </source>
</evidence>
<dbReference type="STRING" id="459349.CLOAM0377"/>
<sequence>MRYDEEYERRKISFPSSNATETNYFHFDFIIDENNRYIS</sequence>
<dbReference type="Proteomes" id="UP000002019">
    <property type="component" value="Chromosome"/>
</dbReference>
<accession>B0VG64</accession>